<dbReference type="PANTHER" id="PTHR10336">
    <property type="entry name" value="PHOSPHOINOSITIDE-SPECIFIC PHOSPHOLIPASE C FAMILY PROTEIN"/>
    <property type="match status" value="1"/>
</dbReference>
<dbReference type="GO" id="GO:0004435">
    <property type="term" value="F:phosphatidylinositol-4,5-bisphosphate phospholipase C activity"/>
    <property type="evidence" value="ECO:0007669"/>
    <property type="project" value="TreeGrafter"/>
</dbReference>
<dbReference type="InterPro" id="IPR000008">
    <property type="entry name" value="C2_dom"/>
</dbReference>
<accession>A0A1J3IC34</accession>
<dbReference type="Gene3D" id="2.60.40.150">
    <property type="entry name" value="C2 domain"/>
    <property type="match status" value="1"/>
</dbReference>
<dbReference type="CDD" id="cd00275">
    <property type="entry name" value="C2_PLC_like"/>
    <property type="match status" value="1"/>
</dbReference>
<organism evidence="2">
    <name type="scientific">Noccaea caerulescens</name>
    <name type="common">Alpine penny-cress</name>
    <name type="synonym">Thlaspi caerulescens</name>
    <dbReference type="NCBI Taxonomy" id="107243"/>
    <lineage>
        <taxon>Eukaryota</taxon>
        <taxon>Viridiplantae</taxon>
        <taxon>Streptophyta</taxon>
        <taxon>Embryophyta</taxon>
        <taxon>Tracheophyta</taxon>
        <taxon>Spermatophyta</taxon>
        <taxon>Magnoliopsida</taxon>
        <taxon>eudicotyledons</taxon>
        <taxon>Gunneridae</taxon>
        <taxon>Pentapetalae</taxon>
        <taxon>rosids</taxon>
        <taxon>malvids</taxon>
        <taxon>Brassicales</taxon>
        <taxon>Brassicaceae</taxon>
        <taxon>Coluteocarpeae</taxon>
        <taxon>Noccaea</taxon>
    </lineage>
</organism>
<evidence type="ECO:0000313" key="2">
    <source>
        <dbReference type="EMBL" id="JAU77986.1"/>
    </source>
</evidence>
<name>A0A1J3IC34_NOCCA</name>
<dbReference type="PANTHER" id="PTHR10336:SF204">
    <property type="entry name" value="PHOSPHOINOSITIDE PHOSPHOLIPASE C 4-RELATED"/>
    <property type="match status" value="1"/>
</dbReference>
<reference evidence="2" key="1">
    <citation type="submission" date="2016-07" db="EMBL/GenBank/DDBJ databases">
        <title>De novo transcriptome assembly of four accessions of the metal hyperaccumulator plant Noccaea caerulescens.</title>
        <authorList>
            <person name="Blande D."/>
            <person name="Halimaa P."/>
            <person name="Tervahauta A.I."/>
            <person name="Aarts M.G."/>
            <person name="Karenlampi S.O."/>
        </authorList>
    </citation>
    <scope>NUCLEOTIDE SEQUENCE</scope>
</reference>
<dbReference type="AlphaFoldDB" id="A0A1J3IC34"/>
<dbReference type="InterPro" id="IPR035892">
    <property type="entry name" value="C2_domain_sf"/>
</dbReference>
<dbReference type="PROSITE" id="PS50004">
    <property type="entry name" value="C2"/>
    <property type="match status" value="1"/>
</dbReference>
<sequence>MIVTTTFDENPVNSPQNVRDVLEAHFNFENKEMPMPLSIVVGLLGVEVEECGGVRAMKISVEEFDRWRGERFPELKSQDPTLTQFVDYLFSPIANFPKVIQESDRPGTSQVVVLGAAGLTLDATMEKILKIKLYTGLGWDTDFPLLDEGSPPDLYVKLSIQGIPVDESKAKKTRVEKNSWTPSWGQEFEFRLRSPENASILFEVYDRDRFSRNDFAGKVSLPVSELRMGIRAVPLYDKEGNQCVAARFLVRFMIV</sequence>
<evidence type="ECO:0000259" key="1">
    <source>
        <dbReference type="PROSITE" id="PS50004"/>
    </source>
</evidence>
<dbReference type="GO" id="GO:0051209">
    <property type="term" value="P:release of sequestered calcium ion into cytosol"/>
    <property type="evidence" value="ECO:0007669"/>
    <property type="project" value="TreeGrafter"/>
</dbReference>
<proteinExistence type="predicted"/>
<dbReference type="InterPro" id="IPR001192">
    <property type="entry name" value="PI-PLC_fam"/>
</dbReference>
<gene>
    <name evidence="2" type="ORF">MP_TR13129_c0_g1_i1_g.38373</name>
</gene>
<feature type="domain" description="C2" evidence="1">
    <location>
        <begin position="105"/>
        <end position="237"/>
    </location>
</feature>
<dbReference type="Pfam" id="PF00168">
    <property type="entry name" value="C2"/>
    <property type="match status" value="1"/>
</dbReference>
<dbReference type="EMBL" id="GEVM01027952">
    <property type="protein sequence ID" value="JAU77986.1"/>
    <property type="molecule type" value="Transcribed_RNA"/>
</dbReference>
<dbReference type="SUPFAM" id="SSF49562">
    <property type="entry name" value="C2 domain (Calcium/lipid-binding domain, CaLB)"/>
    <property type="match status" value="1"/>
</dbReference>
<dbReference type="GO" id="GO:0048015">
    <property type="term" value="P:phosphatidylinositol-mediated signaling"/>
    <property type="evidence" value="ECO:0007669"/>
    <property type="project" value="TreeGrafter"/>
</dbReference>
<dbReference type="GO" id="GO:0005886">
    <property type="term" value="C:plasma membrane"/>
    <property type="evidence" value="ECO:0007669"/>
    <property type="project" value="TreeGrafter"/>
</dbReference>
<dbReference type="SMART" id="SM00239">
    <property type="entry name" value="C2"/>
    <property type="match status" value="1"/>
</dbReference>
<protein>
    <submittedName>
        <fullName evidence="2">Phosphoinositide phospholipase C 8</fullName>
    </submittedName>
</protein>